<name>X0TPU0_9ZZZZ</name>
<protein>
    <recommendedName>
        <fullName evidence="2">Sortilin N-terminal domain-containing protein</fullName>
    </recommendedName>
</protein>
<comment type="caution">
    <text evidence="1">The sequence shown here is derived from an EMBL/GenBank/DDBJ whole genome shotgun (WGS) entry which is preliminary data.</text>
</comment>
<dbReference type="EMBL" id="BARS01016652">
    <property type="protein sequence ID" value="GAF89261.1"/>
    <property type="molecule type" value="Genomic_DNA"/>
</dbReference>
<sequence>NTTFYRSLDSGENWTTKKLPTTRAGWKLLIDPDNPDIIYMGVRSIK</sequence>
<proteinExistence type="predicted"/>
<reference evidence="1" key="1">
    <citation type="journal article" date="2014" name="Front. Microbiol.">
        <title>High frequency of phylogenetically diverse reductive dehalogenase-homologous genes in deep subseafloor sedimentary metagenomes.</title>
        <authorList>
            <person name="Kawai M."/>
            <person name="Futagami T."/>
            <person name="Toyoda A."/>
            <person name="Takaki Y."/>
            <person name="Nishi S."/>
            <person name="Hori S."/>
            <person name="Arai W."/>
            <person name="Tsubouchi T."/>
            <person name="Morono Y."/>
            <person name="Uchiyama I."/>
            <person name="Ito T."/>
            <person name="Fujiyama A."/>
            <person name="Inagaki F."/>
            <person name="Takami H."/>
        </authorList>
    </citation>
    <scope>NUCLEOTIDE SEQUENCE</scope>
    <source>
        <strain evidence="1">Expedition CK06-06</strain>
    </source>
</reference>
<feature type="non-terminal residue" evidence="1">
    <location>
        <position position="1"/>
    </location>
</feature>
<dbReference type="AlphaFoldDB" id="X0TPU0"/>
<gene>
    <name evidence="1" type="ORF">S01H1_27362</name>
</gene>
<dbReference type="Gene3D" id="2.130.10.10">
    <property type="entry name" value="YVTN repeat-like/Quinoprotein amine dehydrogenase"/>
    <property type="match status" value="1"/>
</dbReference>
<organism evidence="1">
    <name type="scientific">marine sediment metagenome</name>
    <dbReference type="NCBI Taxonomy" id="412755"/>
    <lineage>
        <taxon>unclassified sequences</taxon>
        <taxon>metagenomes</taxon>
        <taxon>ecological metagenomes</taxon>
    </lineage>
</organism>
<dbReference type="SUPFAM" id="SSF110296">
    <property type="entry name" value="Oligoxyloglucan reducing end-specific cellobiohydrolase"/>
    <property type="match status" value="1"/>
</dbReference>
<dbReference type="InterPro" id="IPR015943">
    <property type="entry name" value="WD40/YVTN_repeat-like_dom_sf"/>
</dbReference>
<evidence type="ECO:0008006" key="2">
    <source>
        <dbReference type="Google" id="ProtNLM"/>
    </source>
</evidence>
<accession>X0TPU0</accession>
<evidence type="ECO:0000313" key="1">
    <source>
        <dbReference type="EMBL" id="GAF89261.1"/>
    </source>
</evidence>